<organism evidence="10 11">
    <name type="scientific">Candidatus Ozemobacter sibiricus</name>
    <dbReference type="NCBI Taxonomy" id="2268124"/>
    <lineage>
        <taxon>Bacteria</taxon>
        <taxon>Candidatus Ozemobacteria</taxon>
        <taxon>Candidatus Ozemobacterales</taxon>
        <taxon>Candidatus Ozemobacteraceae</taxon>
        <taxon>Candidatus Ozemobacter</taxon>
    </lineage>
</organism>
<dbReference type="InterPro" id="IPR022764">
    <property type="entry name" value="Peptidase_S54_rhomboid_dom"/>
</dbReference>
<keyword evidence="6 8" id="KW-0472">Membrane</keyword>
<dbReference type="GO" id="GO:0006508">
    <property type="term" value="P:proteolysis"/>
    <property type="evidence" value="ECO:0007669"/>
    <property type="project" value="UniProtKB-KW"/>
</dbReference>
<keyword evidence="4" id="KW-0378">Hydrolase</keyword>
<keyword evidence="5 8" id="KW-1133">Transmembrane helix</keyword>
<dbReference type="Proteomes" id="UP000252355">
    <property type="component" value="Unassembled WGS sequence"/>
</dbReference>
<accession>A0A367ZU77</accession>
<feature type="domain" description="Peptidase S54 rhomboid" evidence="9">
    <location>
        <begin position="119"/>
        <end position="267"/>
    </location>
</feature>
<feature type="transmembrane region" description="Helical" evidence="8">
    <location>
        <begin position="119"/>
        <end position="140"/>
    </location>
</feature>
<feature type="transmembrane region" description="Helical" evidence="8">
    <location>
        <begin position="152"/>
        <end position="172"/>
    </location>
</feature>
<gene>
    <name evidence="10" type="ORF">OZSIB_0740</name>
</gene>
<feature type="transmembrane region" description="Helical" evidence="8">
    <location>
        <begin position="219"/>
        <end position="240"/>
    </location>
</feature>
<evidence type="ECO:0000259" key="9">
    <source>
        <dbReference type="Pfam" id="PF01694"/>
    </source>
</evidence>
<keyword evidence="3 8" id="KW-0812">Transmembrane</keyword>
<dbReference type="Gene3D" id="1.20.1540.10">
    <property type="entry name" value="Rhomboid-like"/>
    <property type="match status" value="1"/>
</dbReference>
<evidence type="ECO:0000256" key="3">
    <source>
        <dbReference type="ARBA" id="ARBA00022692"/>
    </source>
</evidence>
<comment type="caution">
    <text evidence="10">The sequence shown here is derived from an EMBL/GenBank/DDBJ whole genome shotgun (WGS) entry which is preliminary data.</text>
</comment>
<dbReference type="GO" id="GO:0016020">
    <property type="term" value="C:membrane"/>
    <property type="evidence" value="ECO:0007669"/>
    <property type="project" value="UniProtKB-SubCell"/>
</dbReference>
<evidence type="ECO:0000256" key="1">
    <source>
        <dbReference type="ARBA" id="ARBA00004141"/>
    </source>
</evidence>
<proteinExistence type="inferred from homology"/>
<comment type="similarity">
    <text evidence="2">Belongs to the peptidase S54 family.</text>
</comment>
<keyword evidence="10" id="KW-0645">Protease</keyword>
<reference evidence="10 11" key="1">
    <citation type="submission" date="2018-05" db="EMBL/GenBank/DDBJ databases">
        <title>A metagenomic window into the 2 km-deep terrestrial subsurface aquifer revealed taxonomically and functionally diverse microbial community comprising novel uncultured bacterial lineages.</title>
        <authorList>
            <person name="Kadnikov V.V."/>
            <person name="Mardanov A.V."/>
            <person name="Beletsky A.V."/>
            <person name="Banks D."/>
            <person name="Pimenov N.V."/>
            <person name="Frank Y.A."/>
            <person name="Karnachuk O.V."/>
            <person name="Ravin N.V."/>
        </authorList>
    </citation>
    <scope>NUCLEOTIDE SEQUENCE [LARGE SCALE GENOMIC DNA]</scope>
    <source>
        <strain evidence="10">BY5</strain>
    </source>
</reference>
<evidence type="ECO:0000313" key="10">
    <source>
        <dbReference type="EMBL" id="RCK81606.1"/>
    </source>
</evidence>
<dbReference type="GO" id="GO:0004252">
    <property type="term" value="F:serine-type endopeptidase activity"/>
    <property type="evidence" value="ECO:0007669"/>
    <property type="project" value="InterPro"/>
</dbReference>
<feature type="transmembrane region" description="Helical" evidence="8">
    <location>
        <begin position="18"/>
        <end position="37"/>
    </location>
</feature>
<name>A0A367ZU77_9BACT</name>
<evidence type="ECO:0000256" key="5">
    <source>
        <dbReference type="ARBA" id="ARBA00022989"/>
    </source>
</evidence>
<dbReference type="AlphaFoldDB" id="A0A367ZU77"/>
<evidence type="ECO:0000256" key="7">
    <source>
        <dbReference type="SAM" id="MobiDB-lite"/>
    </source>
</evidence>
<dbReference type="Pfam" id="PF01694">
    <property type="entry name" value="Rhomboid"/>
    <property type="match status" value="1"/>
</dbReference>
<evidence type="ECO:0000256" key="4">
    <source>
        <dbReference type="ARBA" id="ARBA00022801"/>
    </source>
</evidence>
<dbReference type="EMBL" id="QOQW01000001">
    <property type="protein sequence ID" value="RCK81606.1"/>
    <property type="molecule type" value="Genomic_DNA"/>
</dbReference>
<feature type="region of interest" description="Disordered" evidence="7">
    <location>
        <begin position="74"/>
        <end position="97"/>
    </location>
</feature>
<dbReference type="InterPro" id="IPR035952">
    <property type="entry name" value="Rhomboid-like_sf"/>
</dbReference>
<evidence type="ECO:0000256" key="6">
    <source>
        <dbReference type="ARBA" id="ARBA00023136"/>
    </source>
</evidence>
<protein>
    <submittedName>
        <fullName evidence="10">Rhomboid family serine protease</fullName>
    </submittedName>
</protein>
<dbReference type="PANTHER" id="PTHR43731:SF14">
    <property type="entry name" value="PRESENILIN-ASSOCIATED RHOMBOID-LIKE PROTEIN, MITOCHONDRIAL"/>
    <property type="match status" value="1"/>
</dbReference>
<feature type="transmembrane region" description="Helical" evidence="8">
    <location>
        <begin position="178"/>
        <end position="198"/>
    </location>
</feature>
<evidence type="ECO:0000256" key="8">
    <source>
        <dbReference type="SAM" id="Phobius"/>
    </source>
</evidence>
<sequence length="278" mass="31228">MFLPLHDQNNEPVQTLPVVSYTIMALTFLIFCYQFLIQLGDAEEAMRFSLAHGMVPGPFLAGKTQYEHVIRLDGPQRSPRRRSKPLPLPSESDREGSPAFHEIRITVENSRLGIWLMPITYNFLHGGWMHLLGNLWFFWIFSDNVEERMGRLIFLAFYLVTGMAGGLLHTLLHSDSTMPLVGASGAISGLMGAYIVLFPGNRITSYFCPIWFFIRRIDVPSWMVLGFYLLFNVVAMSQTMFAASHVAFDCHVGGFAAGILGAWLFRRPPAPSPAPARA</sequence>
<evidence type="ECO:0000256" key="2">
    <source>
        <dbReference type="ARBA" id="ARBA00009045"/>
    </source>
</evidence>
<evidence type="ECO:0000313" key="11">
    <source>
        <dbReference type="Proteomes" id="UP000252355"/>
    </source>
</evidence>
<feature type="transmembrane region" description="Helical" evidence="8">
    <location>
        <begin position="246"/>
        <end position="265"/>
    </location>
</feature>
<dbReference type="SUPFAM" id="SSF144091">
    <property type="entry name" value="Rhomboid-like"/>
    <property type="match status" value="1"/>
</dbReference>
<comment type="subcellular location">
    <subcellularLocation>
        <location evidence="1">Membrane</location>
        <topology evidence="1">Multi-pass membrane protein</topology>
    </subcellularLocation>
</comment>
<dbReference type="PANTHER" id="PTHR43731">
    <property type="entry name" value="RHOMBOID PROTEASE"/>
    <property type="match status" value="1"/>
</dbReference>
<dbReference type="InterPro" id="IPR050925">
    <property type="entry name" value="Rhomboid_protease_S54"/>
</dbReference>